<reference evidence="2" key="1">
    <citation type="submission" date="2023-06" db="EMBL/GenBank/DDBJ databases">
        <authorList>
            <consortium name="Lawrence Berkeley National Laboratory"/>
            <person name="Ahrendt S."/>
            <person name="Sahu N."/>
            <person name="Indic B."/>
            <person name="Wong-Bajracharya J."/>
            <person name="Merenyi Z."/>
            <person name="Ke H.-M."/>
            <person name="Monk M."/>
            <person name="Kocsube S."/>
            <person name="Drula E."/>
            <person name="Lipzen A."/>
            <person name="Balint B."/>
            <person name="Henrissat B."/>
            <person name="Andreopoulos B."/>
            <person name="Martin F.M."/>
            <person name="Harder C.B."/>
            <person name="Rigling D."/>
            <person name="Ford K.L."/>
            <person name="Foster G.D."/>
            <person name="Pangilinan J."/>
            <person name="Papanicolaou A."/>
            <person name="Barry K."/>
            <person name="LaButti K."/>
            <person name="Viragh M."/>
            <person name="Koriabine M."/>
            <person name="Yan M."/>
            <person name="Riley R."/>
            <person name="Champramary S."/>
            <person name="Plett K.L."/>
            <person name="Tsai I.J."/>
            <person name="Slot J."/>
            <person name="Sipos G."/>
            <person name="Plett J."/>
            <person name="Nagy L.G."/>
            <person name="Grigoriev I.V."/>
        </authorList>
    </citation>
    <scope>NUCLEOTIDE SEQUENCE</scope>
    <source>
        <strain evidence="2">FPL87.14</strain>
    </source>
</reference>
<dbReference type="AlphaFoldDB" id="A0AA39MIK3"/>
<dbReference type="EMBL" id="JAUEPT010000068">
    <property type="protein sequence ID" value="KAK0434780.1"/>
    <property type="molecule type" value="Genomic_DNA"/>
</dbReference>
<proteinExistence type="predicted"/>
<evidence type="ECO:0008006" key="4">
    <source>
        <dbReference type="Google" id="ProtNLM"/>
    </source>
</evidence>
<organism evidence="2 3">
    <name type="scientific">Armillaria borealis</name>
    <dbReference type="NCBI Taxonomy" id="47425"/>
    <lineage>
        <taxon>Eukaryota</taxon>
        <taxon>Fungi</taxon>
        <taxon>Dikarya</taxon>
        <taxon>Basidiomycota</taxon>
        <taxon>Agaricomycotina</taxon>
        <taxon>Agaricomycetes</taxon>
        <taxon>Agaricomycetidae</taxon>
        <taxon>Agaricales</taxon>
        <taxon>Marasmiineae</taxon>
        <taxon>Physalacriaceae</taxon>
        <taxon>Armillaria</taxon>
    </lineage>
</organism>
<feature type="chain" id="PRO_5041216588" description="Secreted protein" evidence="1">
    <location>
        <begin position="17"/>
        <end position="148"/>
    </location>
</feature>
<dbReference type="Proteomes" id="UP001175226">
    <property type="component" value="Unassembled WGS sequence"/>
</dbReference>
<keyword evidence="3" id="KW-1185">Reference proteome</keyword>
<evidence type="ECO:0000256" key="1">
    <source>
        <dbReference type="SAM" id="SignalP"/>
    </source>
</evidence>
<evidence type="ECO:0000313" key="3">
    <source>
        <dbReference type="Proteomes" id="UP001175226"/>
    </source>
</evidence>
<feature type="signal peptide" evidence="1">
    <location>
        <begin position="1"/>
        <end position="16"/>
    </location>
</feature>
<comment type="caution">
    <text evidence="2">The sequence shown here is derived from an EMBL/GenBank/DDBJ whole genome shotgun (WGS) entry which is preliminary data.</text>
</comment>
<accession>A0AA39MIK3</accession>
<sequence>MLFSFFLFSLLAFVCGAPASSAVDAGRPSRPALCPVSAVTLTLDGSLRSSLVVHCHRTPLIVEITLDRVAVSAGIGGVEYISFDHTFEDPVVVPILGTADSGVIENVALTQGGLTTLNIVPDGFLNLLNLDLYLREATIGGSLGYPCE</sequence>
<keyword evidence="1" id="KW-0732">Signal</keyword>
<name>A0AA39MIK3_9AGAR</name>
<evidence type="ECO:0000313" key="2">
    <source>
        <dbReference type="EMBL" id="KAK0434780.1"/>
    </source>
</evidence>
<protein>
    <recommendedName>
        <fullName evidence="4">Secreted protein</fullName>
    </recommendedName>
</protein>
<gene>
    <name evidence="2" type="ORF">EV421DRAFT_2039435</name>
</gene>